<comment type="caution">
    <text evidence="1">The sequence shown here is derived from an EMBL/GenBank/DDBJ whole genome shotgun (WGS) entry which is preliminary data.</text>
</comment>
<sequence>MQNRTQATDSLQTPDVNGSIFSNDVSLKNGNQPRDAIQFKSRDLLNKFVSSVQVLVDDITALEVNTMVVSNITGAKFSAWEAYQEIYSIQDKDYFNVNKIPEDISLRERYQGLFSQLEREYFYIIIEHEQLHNEKVAQYHQRLQFLKEIKKGNIVESDPRYMELARPILPAPTPVLDGVNLEDQNENWKQTWEQNHREIQTLLSNDKFVRTLRKVAELKAALDGGDVTNIKTDTIYAQTVMQLDGDIITRYHKDLFSLPEETKSLILQVHNEGVVAGEKQWHGVLDFVINLVRSLANLSLNGRR</sequence>
<organism evidence="1 2">
    <name type="scientific">Anabaena subtropica FACHB-260</name>
    <dbReference type="NCBI Taxonomy" id="2692884"/>
    <lineage>
        <taxon>Bacteria</taxon>
        <taxon>Bacillati</taxon>
        <taxon>Cyanobacteriota</taxon>
        <taxon>Cyanophyceae</taxon>
        <taxon>Nostocales</taxon>
        <taxon>Nostocaceae</taxon>
        <taxon>Anabaena</taxon>
    </lineage>
</organism>
<gene>
    <name evidence="1" type="ORF">H6G18_02075</name>
</gene>
<name>A0ABR8CKA6_9NOST</name>
<evidence type="ECO:0000313" key="2">
    <source>
        <dbReference type="Proteomes" id="UP000607281"/>
    </source>
</evidence>
<proteinExistence type="predicted"/>
<dbReference type="EMBL" id="JACJRF010000002">
    <property type="protein sequence ID" value="MBD2342935.1"/>
    <property type="molecule type" value="Genomic_DNA"/>
</dbReference>
<protein>
    <submittedName>
        <fullName evidence="1">Uncharacterized protein</fullName>
    </submittedName>
</protein>
<keyword evidence="2" id="KW-1185">Reference proteome</keyword>
<accession>A0ABR8CKA6</accession>
<evidence type="ECO:0000313" key="1">
    <source>
        <dbReference type="EMBL" id="MBD2342935.1"/>
    </source>
</evidence>
<dbReference type="RefSeq" id="WP_190405412.1">
    <property type="nucleotide sequence ID" value="NZ_JACJRF010000002.1"/>
</dbReference>
<dbReference type="Proteomes" id="UP000607281">
    <property type="component" value="Unassembled WGS sequence"/>
</dbReference>
<reference evidence="1 2" key="1">
    <citation type="journal article" date="2020" name="ISME J.">
        <title>Comparative genomics reveals insights into cyanobacterial evolution and habitat adaptation.</title>
        <authorList>
            <person name="Chen M.Y."/>
            <person name="Teng W.K."/>
            <person name="Zhao L."/>
            <person name="Hu C.X."/>
            <person name="Zhou Y.K."/>
            <person name="Han B.P."/>
            <person name="Song L.R."/>
            <person name="Shu W.S."/>
        </authorList>
    </citation>
    <scope>NUCLEOTIDE SEQUENCE [LARGE SCALE GENOMIC DNA]</scope>
    <source>
        <strain evidence="1 2">FACHB-260</strain>
    </source>
</reference>